<keyword evidence="1" id="KW-0732">Signal</keyword>
<comment type="caution">
    <text evidence="2">The sequence shown here is derived from an EMBL/GenBank/DDBJ whole genome shotgun (WGS) entry which is preliminary data.</text>
</comment>
<feature type="signal peptide" evidence="1">
    <location>
        <begin position="1"/>
        <end position="27"/>
    </location>
</feature>
<evidence type="ECO:0000313" key="3">
    <source>
        <dbReference type="Proteomes" id="UP000634004"/>
    </source>
</evidence>
<proteinExistence type="predicted"/>
<dbReference type="EMBL" id="BMZH01000011">
    <property type="protein sequence ID" value="GHB00456.1"/>
    <property type="molecule type" value="Genomic_DNA"/>
</dbReference>
<dbReference type="RefSeq" id="WP_189498781.1">
    <property type="nucleotide sequence ID" value="NZ_BMZH01000011.1"/>
</dbReference>
<feature type="chain" id="PRO_5035274069" description="Cobalt transporter" evidence="1">
    <location>
        <begin position="28"/>
        <end position="98"/>
    </location>
</feature>
<dbReference type="Proteomes" id="UP000634004">
    <property type="component" value="Unassembled WGS sequence"/>
</dbReference>
<name>A0A8J3CTG3_9PROT</name>
<accession>A0A8J3CTG3</accession>
<protein>
    <recommendedName>
        <fullName evidence="4">Cobalt transporter</fullName>
    </recommendedName>
</protein>
<dbReference type="AlphaFoldDB" id="A0A8J3CTG3"/>
<reference evidence="2" key="1">
    <citation type="journal article" date="2014" name="Int. J. Syst. Evol. Microbiol.">
        <title>Complete genome sequence of Corynebacterium casei LMG S-19264T (=DSM 44701T), isolated from a smear-ripened cheese.</title>
        <authorList>
            <consortium name="US DOE Joint Genome Institute (JGI-PGF)"/>
            <person name="Walter F."/>
            <person name="Albersmeier A."/>
            <person name="Kalinowski J."/>
            <person name="Ruckert C."/>
        </authorList>
    </citation>
    <scope>NUCLEOTIDE SEQUENCE</scope>
    <source>
        <strain evidence="2">KCTC 32513</strain>
    </source>
</reference>
<keyword evidence="3" id="KW-1185">Reference proteome</keyword>
<evidence type="ECO:0000256" key="1">
    <source>
        <dbReference type="SAM" id="SignalP"/>
    </source>
</evidence>
<sequence length="98" mass="10276">MIRFPHIKTLAVLFAALFLFAQGMASAHTVEFGTNHAHDGVACSVSVLGKDVAVTPVPLETTTIPAVETPVVTLSPTKTVAFDSTHPARAPPPRAPPH</sequence>
<evidence type="ECO:0000313" key="2">
    <source>
        <dbReference type="EMBL" id="GHB00456.1"/>
    </source>
</evidence>
<evidence type="ECO:0008006" key="4">
    <source>
        <dbReference type="Google" id="ProtNLM"/>
    </source>
</evidence>
<reference evidence="2" key="2">
    <citation type="submission" date="2020-09" db="EMBL/GenBank/DDBJ databases">
        <authorList>
            <person name="Sun Q."/>
            <person name="Kim S."/>
        </authorList>
    </citation>
    <scope>NUCLEOTIDE SEQUENCE</scope>
    <source>
        <strain evidence="2">KCTC 32513</strain>
    </source>
</reference>
<organism evidence="2 3">
    <name type="scientific">Algimonas arctica</name>
    <dbReference type="NCBI Taxonomy" id="1479486"/>
    <lineage>
        <taxon>Bacteria</taxon>
        <taxon>Pseudomonadati</taxon>
        <taxon>Pseudomonadota</taxon>
        <taxon>Alphaproteobacteria</taxon>
        <taxon>Maricaulales</taxon>
        <taxon>Robiginitomaculaceae</taxon>
        <taxon>Algimonas</taxon>
    </lineage>
</organism>
<gene>
    <name evidence="2" type="ORF">GCM10009069_24070</name>
</gene>